<protein>
    <submittedName>
        <fullName evidence="3">DUF2726 domain-containing protein</fullName>
    </submittedName>
</protein>
<evidence type="ECO:0000313" key="4">
    <source>
        <dbReference type="Proteomes" id="UP000647836"/>
    </source>
</evidence>
<evidence type="ECO:0000259" key="2">
    <source>
        <dbReference type="PROSITE" id="PS50893"/>
    </source>
</evidence>
<dbReference type="Gene3D" id="3.40.50.300">
    <property type="entry name" value="P-loop containing nucleotide triphosphate hydrolases"/>
    <property type="match status" value="1"/>
</dbReference>
<proteinExistence type="inferred from homology"/>
<sequence>MSDTTPRETPALFLSQVERYYPQADAPLEILRKADFALWPGELVALVAPSGTGKSTLLHVAGLLERPDGGEVFVGGLPTTKLDDKGRTRLRRTEIGFVYQAHHLLPEFSALENVVLPQRIRGLDKALAEESPGWRAMGQVSLGEILASPNEAAFFAVNSKRVDLLIVDADCRPLHAVEMQGTGHHLSNTTAARDAVKREALRRAGIGYVEVVSGDTPAEVRAMVRKLVGRVGA</sequence>
<dbReference type="Pfam" id="PF10881">
    <property type="entry name" value="DUF2726"/>
    <property type="match status" value="1"/>
</dbReference>
<dbReference type="Proteomes" id="UP000647836">
    <property type="component" value="Unassembled WGS sequence"/>
</dbReference>
<dbReference type="InterPro" id="IPR015854">
    <property type="entry name" value="ABC_transpr_LolD-like"/>
</dbReference>
<comment type="similarity">
    <text evidence="1">Belongs to the ABC transporter superfamily.</text>
</comment>
<evidence type="ECO:0000313" key="3">
    <source>
        <dbReference type="EMBL" id="MBE9107544.1"/>
    </source>
</evidence>
<dbReference type="InterPro" id="IPR003439">
    <property type="entry name" value="ABC_transporter-like_ATP-bd"/>
</dbReference>
<accession>A0ABR9U4H8</accession>
<feature type="domain" description="ABC transporter" evidence="2">
    <location>
        <begin position="12"/>
        <end position="233"/>
    </location>
</feature>
<dbReference type="EMBL" id="JADEXF010000888">
    <property type="protein sequence ID" value="MBE9107544.1"/>
    <property type="molecule type" value="Genomic_DNA"/>
</dbReference>
<evidence type="ECO:0000256" key="1">
    <source>
        <dbReference type="ARBA" id="ARBA00005417"/>
    </source>
</evidence>
<dbReference type="InterPro" id="IPR027417">
    <property type="entry name" value="P-loop_NTPase"/>
</dbReference>
<dbReference type="PROSITE" id="PS50893">
    <property type="entry name" value="ABC_TRANSPORTER_2"/>
    <property type="match status" value="1"/>
</dbReference>
<comment type="caution">
    <text evidence="3">The sequence shown here is derived from an EMBL/GenBank/DDBJ whole genome shotgun (WGS) entry which is preliminary data.</text>
</comment>
<keyword evidence="4" id="KW-1185">Reference proteome</keyword>
<dbReference type="SUPFAM" id="SSF52540">
    <property type="entry name" value="P-loop containing nucleoside triphosphate hydrolases"/>
    <property type="match status" value="1"/>
</dbReference>
<dbReference type="PANTHER" id="PTHR24220:SF689">
    <property type="entry name" value="LIPOPROTEIN-RELEASING SYSTEM ATP-BINDING PROTEIN LOLD"/>
    <property type="match status" value="1"/>
</dbReference>
<reference evidence="3 4" key="1">
    <citation type="submission" date="2020-10" db="EMBL/GenBank/DDBJ databases">
        <authorList>
            <person name="Castelo-Branco R."/>
            <person name="Eusebio N."/>
            <person name="Adriana R."/>
            <person name="Vieira A."/>
            <person name="Brugerolle De Fraissinette N."/>
            <person name="Rezende De Castro R."/>
            <person name="Schneider M.P."/>
            <person name="Vasconcelos V."/>
            <person name="Leao P.N."/>
        </authorList>
    </citation>
    <scope>NUCLEOTIDE SEQUENCE [LARGE SCALE GENOMIC DNA]</scope>
    <source>
        <strain evidence="3 4">LEGE 07299</strain>
    </source>
</reference>
<dbReference type="PANTHER" id="PTHR24220">
    <property type="entry name" value="IMPORT ATP-BINDING PROTEIN"/>
    <property type="match status" value="1"/>
</dbReference>
<dbReference type="InterPro" id="IPR024402">
    <property type="entry name" value="DUF2726"/>
</dbReference>
<gene>
    <name evidence="3" type="ORF">IQ229_22225</name>
</gene>
<organism evidence="3 4">
    <name type="scientific">Nostoc cf. edaphicum LEGE 07299</name>
    <dbReference type="NCBI Taxonomy" id="2777974"/>
    <lineage>
        <taxon>Bacteria</taxon>
        <taxon>Bacillati</taxon>
        <taxon>Cyanobacteriota</taxon>
        <taxon>Cyanophyceae</taxon>
        <taxon>Nostocales</taxon>
        <taxon>Nostocaceae</taxon>
        <taxon>Nostoc</taxon>
    </lineage>
</organism>
<name>A0ABR9U4H8_9NOSO</name>
<dbReference type="RefSeq" id="WP_194047453.1">
    <property type="nucleotide sequence ID" value="NZ_JADEXF010000888.1"/>
</dbReference>